<feature type="region of interest" description="Disordered" evidence="1">
    <location>
        <begin position="299"/>
        <end position="322"/>
    </location>
</feature>
<evidence type="ECO:0000313" key="3">
    <source>
        <dbReference type="Proteomes" id="UP001164286"/>
    </source>
</evidence>
<dbReference type="RefSeq" id="XP_052948915.1">
    <property type="nucleotide sequence ID" value="XM_053090585.1"/>
</dbReference>
<feature type="compositionally biased region" description="Polar residues" evidence="1">
    <location>
        <begin position="16"/>
        <end position="28"/>
    </location>
</feature>
<accession>A0AA38HED8</accession>
<dbReference type="EMBL" id="JAKWFO010000001">
    <property type="protein sequence ID" value="KAI9639138.1"/>
    <property type="molecule type" value="Genomic_DNA"/>
</dbReference>
<dbReference type="GeneID" id="77729790"/>
<gene>
    <name evidence="2" type="ORF">MKK02DRAFT_39421</name>
</gene>
<evidence type="ECO:0000313" key="2">
    <source>
        <dbReference type="EMBL" id="KAI9639138.1"/>
    </source>
</evidence>
<feature type="region of interest" description="Disordered" evidence="1">
    <location>
        <begin position="1"/>
        <end position="29"/>
    </location>
</feature>
<keyword evidence="3" id="KW-1185">Reference proteome</keyword>
<comment type="caution">
    <text evidence="2">The sequence shown here is derived from an EMBL/GenBank/DDBJ whole genome shotgun (WGS) entry which is preliminary data.</text>
</comment>
<reference evidence="2" key="1">
    <citation type="journal article" date="2022" name="G3 (Bethesda)">
        <title>High quality genome of the basidiomycete yeast Dioszegia hungarica PDD-24b-2 isolated from cloud water.</title>
        <authorList>
            <person name="Jarrige D."/>
            <person name="Haridas S."/>
            <person name="Bleykasten-Grosshans C."/>
            <person name="Joly M."/>
            <person name="Nadalig T."/>
            <person name="Sancelme M."/>
            <person name="Vuilleumier S."/>
            <person name="Grigoriev I.V."/>
            <person name="Amato P."/>
            <person name="Bringel F."/>
        </authorList>
    </citation>
    <scope>NUCLEOTIDE SEQUENCE</scope>
    <source>
        <strain evidence="2">PDD-24b-2</strain>
    </source>
</reference>
<proteinExistence type="predicted"/>
<dbReference type="AlphaFoldDB" id="A0AA38HED8"/>
<feature type="region of interest" description="Disordered" evidence="1">
    <location>
        <begin position="363"/>
        <end position="387"/>
    </location>
</feature>
<feature type="compositionally biased region" description="Basic and acidic residues" evidence="1">
    <location>
        <begin position="363"/>
        <end position="380"/>
    </location>
</feature>
<sequence length="387" mass="43135">MLDTGVLRRQGDGSAEGTSDAMSTSQPPEQWKHSMDFVHNIDYARGADGGLCGVDIFIHLMMAHLTILIRHLEQAGAIIHLLKLRPPQSHHAGEIYILVPVPKRMDLDPTHPLSKASLTKSASWAVQVTPIFLDARLVDKDVRPSHDPMYRPFAFDLPIPYFPSIAIIGPDGPLTTAYRYFCAAARDGPEVYTRDMHFHTAHRLDYSAVGIAVIISTSPPSALDLEGDGSWSIPSAPTSPSTPFSILHYLVDRRSPPLFLGGSWLKRIAEGDMEVMSTTYPFAFAHYDLRRRVHEHHQKITTRPMTHRPIAPLPRRPLPSPPNPPLAFPTFAPNLRLAAGDSCSESLTVPYLGRFKREHMGNLDAIERDNKQRREAEMEKQTGQTVS</sequence>
<evidence type="ECO:0000256" key="1">
    <source>
        <dbReference type="SAM" id="MobiDB-lite"/>
    </source>
</evidence>
<dbReference type="Proteomes" id="UP001164286">
    <property type="component" value="Unassembled WGS sequence"/>
</dbReference>
<name>A0AA38HED8_9TREE</name>
<feature type="compositionally biased region" description="Pro residues" evidence="1">
    <location>
        <begin position="311"/>
        <end position="322"/>
    </location>
</feature>
<organism evidence="2 3">
    <name type="scientific">Dioszegia hungarica</name>
    <dbReference type="NCBI Taxonomy" id="4972"/>
    <lineage>
        <taxon>Eukaryota</taxon>
        <taxon>Fungi</taxon>
        <taxon>Dikarya</taxon>
        <taxon>Basidiomycota</taxon>
        <taxon>Agaricomycotina</taxon>
        <taxon>Tremellomycetes</taxon>
        <taxon>Tremellales</taxon>
        <taxon>Bulleribasidiaceae</taxon>
        <taxon>Dioszegia</taxon>
    </lineage>
</organism>
<protein>
    <submittedName>
        <fullName evidence="2">Uncharacterized protein</fullName>
    </submittedName>
</protein>